<dbReference type="Proteomes" id="UP000536275">
    <property type="component" value="Unassembled WGS sequence"/>
</dbReference>
<dbReference type="GO" id="GO:0005739">
    <property type="term" value="C:mitochondrion"/>
    <property type="evidence" value="ECO:0007669"/>
    <property type="project" value="TreeGrafter"/>
</dbReference>
<dbReference type="InterPro" id="IPR000073">
    <property type="entry name" value="AB_hydrolase_1"/>
</dbReference>
<dbReference type="InterPro" id="IPR000639">
    <property type="entry name" value="Epox_hydrolase-like"/>
</dbReference>
<comment type="caution">
    <text evidence="4">The sequence shown here is derived from an EMBL/GenBank/DDBJ whole genome shotgun (WGS) entry which is preliminary data.</text>
</comment>
<reference evidence="4 5" key="1">
    <citation type="submission" date="2020-03" db="EMBL/GenBank/DDBJ databases">
        <title>FDA dAtabase for Regulatory Grade micrObial Sequences (FDA-ARGOS): Supporting development and validation of Infectious Disease Dx tests.</title>
        <authorList>
            <person name="Campos J."/>
            <person name="Goldberg B."/>
            <person name="Tallon L."/>
            <person name="Sadzewicz L."/>
            <person name="Vavikolanu K."/>
            <person name="Mehta A."/>
            <person name="Aluvathingal J."/>
            <person name="Nadendla S."/>
            <person name="Nandy P."/>
            <person name="Geyer C."/>
            <person name="Yan Y."/>
            <person name="Sichtig H."/>
        </authorList>
    </citation>
    <scope>NUCLEOTIDE SEQUENCE [LARGE SCALE GENOMIC DNA]</scope>
    <source>
        <strain evidence="4 5">FDAARGOS_656</strain>
    </source>
</reference>
<dbReference type="Pfam" id="PF00561">
    <property type="entry name" value="Abhydrolase_1"/>
    <property type="match status" value="1"/>
</dbReference>
<proteinExistence type="inferred from homology"/>
<dbReference type="AlphaFoldDB" id="A0A8H6F3C2"/>
<evidence type="ECO:0000256" key="1">
    <source>
        <dbReference type="ARBA" id="ARBA00008645"/>
    </source>
</evidence>
<evidence type="ECO:0000313" key="4">
    <source>
        <dbReference type="EMBL" id="KAF6065104.1"/>
    </source>
</evidence>
<gene>
    <name evidence="4" type="ORF">FOB64_004874</name>
</gene>
<dbReference type="PRINTS" id="PR00412">
    <property type="entry name" value="EPOXHYDRLASE"/>
</dbReference>
<evidence type="ECO:0000259" key="3">
    <source>
        <dbReference type="Pfam" id="PF00561"/>
    </source>
</evidence>
<dbReference type="Gene3D" id="3.40.50.1820">
    <property type="entry name" value="alpha/beta hydrolase"/>
    <property type="match status" value="1"/>
</dbReference>
<dbReference type="InterPro" id="IPR029058">
    <property type="entry name" value="AB_hydrolase_fold"/>
</dbReference>
<feature type="domain" description="AB hydrolase-1" evidence="3">
    <location>
        <begin position="69"/>
        <end position="323"/>
    </location>
</feature>
<dbReference type="EMBL" id="JABWAD010000059">
    <property type="protein sequence ID" value="KAF6065104.1"/>
    <property type="molecule type" value="Genomic_DNA"/>
</dbReference>
<dbReference type="PANTHER" id="PTHR46118">
    <property type="entry name" value="PROTEIN ABHD11"/>
    <property type="match status" value="1"/>
</dbReference>
<dbReference type="GO" id="GO:0052689">
    <property type="term" value="F:carboxylic ester hydrolase activity"/>
    <property type="evidence" value="ECO:0007669"/>
    <property type="project" value="TreeGrafter"/>
</dbReference>
<keyword evidence="2 4" id="KW-0378">Hydrolase</keyword>
<evidence type="ECO:0000256" key="2">
    <source>
        <dbReference type="ARBA" id="ARBA00022801"/>
    </source>
</evidence>
<organism evidence="4 5">
    <name type="scientific">Candida albicans</name>
    <name type="common">Yeast</name>
    <dbReference type="NCBI Taxonomy" id="5476"/>
    <lineage>
        <taxon>Eukaryota</taxon>
        <taxon>Fungi</taxon>
        <taxon>Dikarya</taxon>
        <taxon>Ascomycota</taxon>
        <taxon>Saccharomycotina</taxon>
        <taxon>Pichiomycetes</taxon>
        <taxon>Debaryomycetaceae</taxon>
        <taxon>Candida/Lodderomyces clade</taxon>
        <taxon>Candida</taxon>
    </lineage>
</organism>
<protein>
    <submittedName>
        <fullName evidence="4">Alpha/beta hydrolase family protein</fullName>
    </submittedName>
</protein>
<comment type="similarity">
    <text evidence="1">Belongs to the AB hydrolase superfamily.</text>
</comment>
<sequence>MFSKSGVNRVRQLILKRYTHQTSQTSQTNVLTPTFSVDQIRDLPYVDHVDLVWKQLLPYKVKINKRKTPILFLHGLFGSISSFNSIGRSLSAVVKHPVYAVDLRNHGDSPRALPHTYTIMARDIHNFIKQRKWDECILVGHSMGAKVAMMVSLLYPSLVSKLVVVDNTPHSRPLNHQFYKDLLGMCEVEVNGHQYKTANKKTVGKISQINRFLTQYEEDHKMRQILTGNLMTCLKHFKNRKDINHEKEVFKMPVMNFYKNDILRTLGGWPQLPQVQKFDKPVYVMYGNQSEFVAPQFHKEFYRYFTNVKFQDFDSGHWVAMEQPRQFLKKLAKFIDYDEYCKFKPNKVRYVKW</sequence>
<name>A0A8H6F3C2_CANAX</name>
<dbReference type="SUPFAM" id="SSF53474">
    <property type="entry name" value="alpha/beta-Hydrolases"/>
    <property type="match status" value="1"/>
</dbReference>
<evidence type="ECO:0000313" key="5">
    <source>
        <dbReference type="Proteomes" id="UP000536275"/>
    </source>
</evidence>
<dbReference type="PANTHER" id="PTHR46118:SF4">
    <property type="entry name" value="PROTEIN ABHD11"/>
    <property type="match status" value="1"/>
</dbReference>
<accession>A0A8H6F3C2</accession>